<evidence type="ECO:0000256" key="5">
    <source>
        <dbReference type="ARBA" id="ARBA00022842"/>
    </source>
</evidence>
<evidence type="ECO:0000313" key="10">
    <source>
        <dbReference type="EMBL" id="SIR63424.1"/>
    </source>
</evidence>
<accession>A0A1N7CJ33</accession>
<evidence type="ECO:0000259" key="9">
    <source>
        <dbReference type="Pfam" id="PF01648"/>
    </source>
</evidence>
<dbReference type="RefSeq" id="WP_234974146.1">
    <property type="nucleotide sequence ID" value="NZ_FTNT01000001.1"/>
</dbReference>
<dbReference type="Gene3D" id="3.90.470.20">
    <property type="entry name" value="4'-phosphopantetheinyl transferase domain"/>
    <property type="match status" value="1"/>
</dbReference>
<dbReference type="HAMAP" id="MF_00101">
    <property type="entry name" value="AcpS"/>
    <property type="match status" value="1"/>
</dbReference>
<dbReference type="EC" id="2.7.8.7" evidence="8"/>
<dbReference type="SUPFAM" id="SSF56214">
    <property type="entry name" value="4'-phosphopantetheinyl transferase"/>
    <property type="match status" value="1"/>
</dbReference>
<keyword evidence="2 8" id="KW-0808">Transferase</keyword>
<dbReference type="GO" id="GO:0006633">
    <property type="term" value="P:fatty acid biosynthetic process"/>
    <property type="evidence" value="ECO:0007669"/>
    <property type="project" value="UniProtKB-UniRule"/>
</dbReference>
<feature type="domain" description="4'-phosphopantetheinyl transferase" evidence="9">
    <location>
        <begin position="16"/>
        <end position="107"/>
    </location>
</feature>
<keyword evidence="7 8" id="KW-0275">Fatty acid biosynthesis</keyword>
<keyword evidence="5 8" id="KW-0460">Magnesium</keyword>
<dbReference type="NCBIfam" id="TIGR00556">
    <property type="entry name" value="pantethn_trn"/>
    <property type="match status" value="1"/>
</dbReference>
<evidence type="ECO:0000256" key="7">
    <source>
        <dbReference type="ARBA" id="ARBA00023160"/>
    </source>
</evidence>
<dbReference type="InterPro" id="IPR004568">
    <property type="entry name" value="Ppantetheine-prot_Trfase_dom"/>
</dbReference>
<feature type="binding site" evidence="8">
    <location>
        <position position="19"/>
    </location>
    <ligand>
        <name>Mg(2+)</name>
        <dbReference type="ChEBI" id="CHEBI:18420"/>
    </ligand>
</feature>
<dbReference type="GO" id="GO:0000287">
    <property type="term" value="F:magnesium ion binding"/>
    <property type="evidence" value="ECO:0007669"/>
    <property type="project" value="UniProtKB-UniRule"/>
</dbReference>
<keyword evidence="3 8" id="KW-0479">Metal-binding</keyword>
<comment type="subcellular location">
    <subcellularLocation>
        <location evidence="8">Cytoplasm</location>
    </subcellularLocation>
</comment>
<dbReference type="InterPro" id="IPR008278">
    <property type="entry name" value="4-PPantetheinyl_Trfase_dom"/>
</dbReference>
<protein>
    <recommendedName>
        <fullName evidence="8">Holo-[acyl-carrier-protein] synthase</fullName>
        <shortName evidence="8">Holo-ACP synthase</shortName>
        <ecNumber evidence="8">2.7.8.7</ecNumber>
    </recommendedName>
    <alternativeName>
        <fullName evidence="8">4'-phosphopantetheinyl transferase AcpS</fullName>
    </alternativeName>
</protein>
<organism evidence="10 11">
    <name type="scientific">Williamsia sterculiae</name>
    <dbReference type="NCBI Taxonomy" id="1344003"/>
    <lineage>
        <taxon>Bacteria</taxon>
        <taxon>Bacillati</taxon>
        <taxon>Actinomycetota</taxon>
        <taxon>Actinomycetes</taxon>
        <taxon>Mycobacteriales</taxon>
        <taxon>Nocardiaceae</taxon>
        <taxon>Williamsia</taxon>
    </lineage>
</organism>
<name>A0A1N7CJ33_9NOCA</name>
<evidence type="ECO:0000256" key="1">
    <source>
        <dbReference type="ARBA" id="ARBA00022516"/>
    </source>
</evidence>
<keyword evidence="6 8" id="KW-0443">Lipid metabolism</keyword>
<dbReference type="STRING" id="1344003.SAMN05445060_0164"/>
<evidence type="ECO:0000313" key="11">
    <source>
        <dbReference type="Proteomes" id="UP000186218"/>
    </source>
</evidence>
<keyword evidence="8" id="KW-0963">Cytoplasm</keyword>
<dbReference type="GO" id="GO:0005737">
    <property type="term" value="C:cytoplasm"/>
    <property type="evidence" value="ECO:0007669"/>
    <property type="project" value="UniProtKB-SubCell"/>
</dbReference>
<proteinExistence type="inferred from homology"/>
<dbReference type="InterPro" id="IPR002582">
    <property type="entry name" value="ACPS"/>
</dbReference>
<evidence type="ECO:0000256" key="6">
    <source>
        <dbReference type="ARBA" id="ARBA00023098"/>
    </source>
</evidence>
<dbReference type="Proteomes" id="UP000186218">
    <property type="component" value="Unassembled WGS sequence"/>
</dbReference>
<keyword evidence="11" id="KW-1185">Reference proteome</keyword>
<comment type="function">
    <text evidence="8">Transfers the 4'-phosphopantetheine moiety from coenzyme A to a Ser of acyl-carrier-protein.</text>
</comment>
<comment type="cofactor">
    <cofactor evidence="8">
        <name>Mg(2+)</name>
        <dbReference type="ChEBI" id="CHEBI:18420"/>
    </cofactor>
</comment>
<keyword evidence="1 8" id="KW-0444">Lipid biosynthesis</keyword>
<feature type="binding site" evidence="8">
    <location>
        <position position="67"/>
    </location>
    <ligand>
        <name>Mg(2+)</name>
        <dbReference type="ChEBI" id="CHEBI:18420"/>
    </ligand>
</feature>
<keyword evidence="4 8" id="KW-0276">Fatty acid metabolism</keyword>
<dbReference type="InterPro" id="IPR037143">
    <property type="entry name" value="4-PPantetheinyl_Trfase_dom_sf"/>
</dbReference>
<evidence type="ECO:0000256" key="4">
    <source>
        <dbReference type="ARBA" id="ARBA00022832"/>
    </source>
</evidence>
<sequence length="137" mass="14435">MSDPVADHLTGTRTVIGCDLVALDDIRASLDDFGERFLRRVFTDGEIAAVDGDARIERLAARFAAKEAVIKALAVADDPTPLVEIEVVGAGGPPQIRLHGSMAALAAEQGWSDPQVSLSHTSCHAMAMIAATVTDVR</sequence>
<gene>
    <name evidence="8" type="primary">acpS</name>
    <name evidence="10" type="ORF">SAMN05445060_0164</name>
</gene>
<evidence type="ECO:0000256" key="3">
    <source>
        <dbReference type="ARBA" id="ARBA00022723"/>
    </source>
</evidence>
<dbReference type="EMBL" id="FTNT01000001">
    <property type="protein sequence ID" value="SIR63424.1"/>
    <property type="molecule type" value="Genomic_DNA"/>
</dbReference>
<reference evidence="10 11" key="1">
    <citation type="submission" date="2017-01" db="EMBL/GenBank/DDBJ databases">
        <authorList>
            <person name="Mah S.A."/>
            <person name="Swanson W.J."/>
            <person name="Moy G.W."/>
            <person name="Vacquier V.D."/>
        </authorList>
    </citation>
    <scope>NUCLEOTIDE SEQUENCE [LARGE SCALE GENOMIC DNA]</scope>
    <source>
        <strain evidence="10 11">CPCC 203464</strain>
    </source>
</reference>
<dbReference type="AlphaFoldDB" id="A0A1N7CJ33"/>
<comment type="catalytic activity">
    <reaction evidence="8">
        <text>apo-[ACP] + CoA = holo-[ACP] + adenosine 3',5'-bisphosphate + H(+)</text>
        <dbReference type="Rhea" id="RHEA:12068"/>
        <dbReference type="Rhea" id="RHEA-COMP:9685"/>
        <dbReference type="Rhea" id="RHEA-COMP:9690"/>
        <dbReference type="ChEBI" id="CHEBI:15378"/>
        <dbReference type="ChEBI" id="CHEBI:29999"/>
        <dbReference type="ChEBI" id="CHEBI:57287"/>
        <dbReference type="ChEBI" id="CHEBI:58343"/>
        <dbReference type="ChEBI" id="CHEBI:64479"/>
        <dbReference type="EC" id="2.7.8.7"/>
    </reaction>
</comment>
<dbReference type="Pfam" id="PF01648">
    <property type="entry name" value="ACPS"/>
    <property type="match status" value="1"/>
</dbReference>
<evidence type="ECO:0000256" key="2">
    <source>
        <dbReference type="ARBA" id="ARBA00022679"/>
    </source>
</evidence>
<comment type="similarity">
    <text evidence="8">Belongs to the P-Pant transferase superfamily. AcpS family.</text>
</comment>
<dbReference type="GO" id="GO:0008897">
    <property type="term" value="F:holo-[acyl-carrier-protein] synthase activity"/>
    <property type="evidence" value="ECO:0007669"/>
    <property type="project" value="UniProtKB-UniRule"/>
</dbReference>
<evidence type="ECO:0000256" key="8">
    <source>
        <dbReference type="HAMAP-Rule" id="MF_00101"/>
    </source>
</evidence>